<dbReference type="InterPro" id="IPR001307">
    <property type="entry name" value="Thiosulphate_STrfase_CS"/>
</dbReference>
<dbReference type="Gene3D" id="3.40.250.10">
    <property type="entry name" value="Rhodanese-like domain"/>
    <property type="match status" value="1"/>
</dbReference>
<dbReference type="InterPro" id="IPR036873">
    <property type="entry name" value="Rhodanese-like_dom_sf"/>
</dbReference>
<dbReference type="GO" id="GO:0002098">
    <property type="term" value="P:tRNA wobble uridine modification"/>
    <property type="evidence" value="ECO:0007669"/>
    <property type="project" value="InterPro"/>
</dbReference>
<comment type="caution">
    <text evidence="3">The sequence shown here is derived from an EMBL/GenBank/DDBJ whole genome shotgun (WGS) entry which is preliminary data.</text>
</comment>
<accession>A0A0W7WQR9</accession>
<dbReference type="RefSeq" id="WP_058860767.1">
    <property type="nucleotide sequence ID" value="NZ_LPXO01000001.1"/>
</dbReference>
<dbReference type="GO" id="GO:0043828">
    <property type="term" value="F:tRNA 2-selenouridine synthase activity"/>
    <property type="evidence" value="ECO:0007669"/>
    <property type="project" value="InterPro"/>
</dbReference>
<organism evidence="3 4">
    <name type="scientific">Pseudoponticoccus marisrubri</name>
    <dbReference type="NCBI Taxonomy" id="1685382"/>
    <lineage>
        <taxon>Bacteria</taxon>
        <taxon>Pseudomonadati</taxon>
        <taxon>Pseudomonadota</taxon>
        <taxon>Alphaproteobacteria</taxon>
        <taxon>Rhodobacterales</taxon>
        <taxon>Roseobacteraceae</taxon>
        <taxon>Pseudoponticoccus</taxon>
    </lineage>
</organism>
<dbReference type="InterPro" id="IPR001763">
    <property type="entry name" value="Rhodanese-like_dom"/>
</dbReference>
<evidence type="ECO:0000259" key="2">
    <source>
        <dbReference type="PROSITE" id="PS50206"/>
    </source>
</evidence>
<dbReference type="Pfam" id="PF00581">
    <property type="entry name" value="Rhodanese"/>
    <property type="match status" value="1"/>
</dbReference>
<feature type="domain" description="Rhodanese" evidence="2">
    <location>
        <begin position="19"/>
        <end position="135"/>
    </location>
</feature>
<dbReference type="InterPro" id="IPR017582">
    <property type="entry name" value="SelU"/>
</dbReference>
<keyword evidence="1" id="KW-0711">Selenium</keyword>
<sequence length="352" mass="38826">MSQTFTTLHDLFSHGYDSVIDVRSPSEFAEDHVPGALSLPVLDDAERSRVGTMYKQVSPFDARKIGAALVFRNAAQHVETRLAHHDGAWRPLVYCWRGGQRSGAFAWMLREIGWRAETIDGGYRSFRRLVVETLYDAALPHRFLQLGGYTGTAKTALLPRLAARGIQTLDLEGLAQHRGSLLGDLPGGQPSQKAFETRLAQQLSALDPARPVVVEAESSKIGARLVPQSLWAGMKVAPWIEVEAPLDARARYLAEAYADILADAPTLRARLDPLRYHRGHALVDAWNDLIARDARVELCRSLAETHYDPAYDKAKSATAPRILARLSAEGLQAPQLDDLADRIAETVHSVTI</sequence>
<dbReference type="PROSITE" id="PS50206">
    <property type="entry name" value="RHODANESE_3"/>
    <property type="match status" value="1"/>
</dbReference>
<proteinExistence type="predicted"/>
<dbReference type="AlphaFoldDB" id="A0A0W7WQR9"/>
<dbReference type="Pfam" id="PF26341">
    <property type="entry name" value="AAA_SelU"/>
    <property type="match status" value="1"/>
</dbReference>
<dbReference type="NCBIfam" id="TIGR03167">
    <property type="entry name" value="tRNA_sel_U_synt"/>
    <property type="match status" value="1"/>
</dbReference>
<dbReference type="SMART" id="SM00450">
    <property type="entry name" value="RHOD"/>
    <property type="match status" value="1"/>
</dbReference>
<dbReference type="InterPro" id="IPR058840">
    <property type="entry name" value="AAA_SelU"/>
</dbReference>
<dbReference type="PROSITE" id="PS00380">
    <property type="entry name" value="RHODANESE_1"/>
    <property type="match status" value="1"/>
</dbReference>
<dbReference type="PANTHER" id="PTHR30401">
    <property type="entry name" value="TRNA 2-SELENOURIDINE SYNTHASE"/>
    <property type="match status" value="1"/>
</dbReference>
<reference evidence="3 4" key="1">
    <citation type="submission" date="2015-12" db="EMBL/GenBank/DDBJ databases">
        <authorList>
            <person name="Shamseldin A."/>
            <person name="Moawad H."/>
            <person name="Abd El-Rahim W.M."/>
            <person name="Sadowsky M.J."/>
        </authorList>
    </citation>
    <scope>NUCLEOTIDE SEQUENCE [LARGE SCALE GENOMIC DNA]</scope>
    <source>
        <strain evidence="3 4">SJ5A-1</strain>
    </source>
</reference>
<dbReference type="SUPFAM" id="SSF52821">
    <property type="entry name" value="Rhodanese/Cell cycle control phosphatase"/>
    <property type="match status" value="1"/>
</dbReference>
<dbReference type="GO" id="GO:0004792">
    <property type="term" value="F:thiosulfate-cyanide sulfurtransferase activity"/>
    <property type="evidence" value="ECO:0007669"/>
    <property type="project" value="InterPro"/>
</dbReference>
<dbReference type="OrthoDB" id="9808735at2"/>
<dbReference type="EMBL" id="LPXO01000001">
    <property type="protein sequence ID" value="KUF12824.1"/>
    <property type="molecule type" value="Genomic_DNA"/>
</dbReference>
<evidence type="ECO:0000313" key="4">
    <source>
        <dbReference type="Proteomes" id="UP000054396"/>
    </source>
</evidence>
<keyword evidence="4" id="KW-1185">Reference proteome</keyword>
<dbReference type="NCBIfam" id="NF008752">
    <property type="entry name" value="PRK11784.1-4"/>
    <property type="match status" value="1"/>
</dbReference>
<dbReference type="NCBIfam" id="NF008750">
    <property type="entry name" value="PRK11784.1-2"/>
    <property type="match status" value="1"/>
</dbReference>
<dbReference type="Proteomes" id="UP000054396">
    <property type="component" value="Unassembled WGS sequence"/>
</dbReference>
<evidence type="ECO:0000256" key="1">
    <source>
        <dbReference type="ARBA" id="ARBA00023266"/>
    </source>
</evidence>
<evidence type="ECO:0000313" key="3">
    <source>
        <dbReference type="EMBL" id="KUF12824.1"/>
    </source>
</evidence>
<protein>
    <submittedName>
        <fullName evidence="3">tRNA 2-selenouridine synthase</fullName>
    </submittedName>
</protein>
<gene>
    <name evidence="3" type="ORF">AVJ23_03700</name>
</gene>
<name>A0A0W7WQR9_9RHOB</name>
<dbReference type="PANTHER" id="PTHR30401:SF0">
    <property type="entry name" value="TRNA 2-SELENOURIDINE SYNTHASE"/>
    <property type="match status" value="1"/>
</dbReference>